<dbReference type="GO" id="GO:0005544">
    <property type="term" value="F:calcium-dependent phospholipid binding"/>
    <property type="evidence" value="ECO:0007669"/>
    <property type="project" value="InterPro"/>
</dbReference>
<dbReference type="InterPro" id="IPR037768">
    <property type="entry name" value="C2B_Copine"/>
</dbReference>
<evidence type="ECO:0000256" key="8">
    <source>
        <dbReference type="ARBA" id="ARBA00022737"/>
    </source>
</evidence>
<accession>A0A8D0P0S2</accession>
<evidence type="ECO:0000313" key="13">
    <source>
        <dbReference type="Ensembl" id="ENSSSCP00015027339.1"/>
    </source>
</evidence>
<dbReference type="Ensembl" id="ENSSSCT00015068286.1">
    <property type="protein sequence ID" value="ENSSSCP00015027339.1"/>
    <property type="gene ID" value="ENSSSCG00015050927.1"/>
</dbReference>
<dbReference type="InterPro" id="IPR036465">
    <property type="entry name" value="vWFA_dom_sf"/>
</dbReference>
<dbReference type="PANTHER" id="PTHR10857:SF3">
    <property type="entry name" value="COPINE-2"/>
    <property type="match status" value="1"/>
</dbReference>
<evidence type="ECO:0000256" key="5">
    <source>
        <dbReference type="ARBA" id="ARBA00022475"/>
    </source>
</evidence>
<keyword evidence="10" id="KW-0472">Membrane</keyword>
<evidence type="ECO:0000256" key="6">
    <source>
        <dbReference type="ARBA" id="ARBA00022490"/>
    </source>
</evidence>
<dbReference type="GO" id="GO:0005634">
    <property type="term" value="C:nucleus"/>
    <property type="evidence" value="ECO:0007669"/>
    <property type="project" value="UniProtKB-SubCell"/>
</dbReference>
<dbReference type="Pfam" id="PF00168">
    <property type="entry name" value="C2"/>
    <property type="match status" value="1"/>
</dbReference>
<dbReference type="GO" id="GO:0071277">
    <property type="term" value="P:cellular response to calcium ion"/>
    <property type="evidence" value="ECO:0007669"/>
    <property type="project" value="UniProtKB-ARBA"/>
</dbReference>
<evidence type="ECO:0000259" key="12">
    <source>
        <dbReference type="PROSITE" id="PS50004"/>
    </source>
</evidence>
<evidence type="ECO:0000256" key="7">
    <source>
        <dbReference type="ARBA" id="ARBA00022723"/>
    </source>
</evidence>
<dbReference type="InterPro" id="IPR002035">
    <property type="entry name" value="VWF_A"/>
</dbReference>
<evidence type="ECO:0000256" key="10">
    <source>
        <dbReference type="ARBA" id="ARBA00023136"/>
    </source>
</evidence>
<dbReference type="PANTHER" id="PTHR10857">
    <property type="entry name" value="COPINE"/>
    <property type="match status" value="1"/>
</dbReference>
<comment type="similarity">
    <text evidence="4">Belongs to the copine family.</text>
</comment>
<protein>
    <submittedName>
        <fullName evidence="13">Copine 2</fullName>
    </submittedName>
</protein>
<dbReference type="Proteomes" id="UP000694726">
    <property type="component" value="Unplaced"/>
</dbReference>
<keyword evidence="5" id="KW-1003">Cell membrane</keyword>
<keyword evidence="11" id="KW-0539">Nucleus</keyword>
<dbReference type="Ensembl" id="ENSSSCT00015068069.1">
    <property type="protein sequence ID" value="ENSSSCP00015027259.1"/>
    <property type="gene ID" value="ENSSSCG00015050927.1"/>
</dbReference>
<dbReference type="SUPFAM" id="SSF49562">
    <property type="entry name" value="C2 domain (Calcium/lipid-binding domain, CaLB)"/>
    <property type="match status" value="1"/>
</dbReference>
<keyword evidence="8" id="KW-0677">Repeat</keyword>
<dbReference type="Gene3D" id="2.60.40.150">
    <property type="entry name" value="C2 domain"/>
    <property type="match status" value="1"/>
</dbReference>
<dbReference type="InterPro" id="IPR010734">
    <property type="entry name" value="Copine_C"/>
</dbReference>
<gene>
    <name evidence="13" type="primary">CPNE2</name>
</gene>
<dbReference type="FunFam" id="2.60.40.150:FF:000042">
    <property type="entry name" value="Copine 3"/>
    <property type="match status" value="1"/>
</dbReference>
<organism evidence="13 14">
    <name type="scientific">Sus scrofa</name>
    <name type="common">Pig</name>
    <dbReference type="NCBI Taxonomy" id="9823"/>
    <lineage>
        <taxon>Eukaryota</taxon>
        <taxon>Metazoa</taxon>
        <taxon>Chordata</taxon>
        <taxon>Craniata</taxon>
        <taxon>Vertebrata</taxon>
        <taxon>Euteleostomi</taxon>
        <taxon>Mammalia</taxon>
        <taxon>Eutheria</taxon>
        <taxon>Laurasiatheria</taxon>
        <taxon>Artiodactyla</taxon>
        <taxon>Suina</taxon>
        <taxon>Suidae</taxon>
        <taxon>Sus</taxon>
    </lineage>
</organism>
<keyword evidence="7" id="KW-0479">Metal-binding</keyword>
<dbReference type="GO" id="GO:0046872">
    <property type="term" value="F:metal ion binding"/>
    <property type="evidence" value="ECO:0007669"/>
    <property type="project" value="UniProtKB-KW"/>
</dbReference>
<dbReference type="InterPro" id="IPR000008">
    <property type="entry name" value="C2_dom"/>
</dbReference>
<proteinExistence type="inferred from homology"/>
<comment type="subcellular location">
    <subcellularLocation>
        <location evidence="2">Cell membrane</location>
    </subcellularLocation>
    <subcellularLocation>
        <location evidence="3">Cytoplasm</location>
    </subcellularLocation>
    <subcellularLocation>
        <location evidence="1">Nucleus</location>
    </subcellularLocation>
</comment>
<evidence type="ECO:0000256" key="1">
    <source>
        <dbReference type="ARBA" id="ARBA00004123"/>
    </source>
</evidence>
<dbReference type="GO" id="GO:0005886">
    <property type="term" value="C:plasma membrane"/>
    <property type="evidence" value="ECO:0007669"/>
    <property type="project" value="UniProtKB-SubCell"/>
</dbReference>
<dbReference type="GO" id="GO:0005737">
    <property type="term" value="C:cytoplasm"/>
    <property type="evidence" value="ECO:0007669"/>
    <property type="project" value="UniProtKB-SubCell"/>
</dbReference>
<keyword evidence="9" id="KW-0106">Calcium</keyword>
<dbReference type="InterPro" id="IPR035892">
    <property type="entry name" value="C2_domain_sf"/>
</dbReference>
<evidence type="ECO:0000313" key="14">
    <source>
        <dbReference type="Proteomes" id="UP000694726"/>
    </source>
</evidence>
<dbReference type="PROSITE" id="PS50004">
    <property type="entry name" value="C2"/>
    <property type="match status" value="1"/>
</dbReference>
<dbReference type="AlphaFoldDB" id="A0A8D0P0S2"/>
<evidence type="ECO:0000256" key="11">
    <source>
        <dbReference type="ARBA" id="ARBA00023242"/>
    </source>
</evidence>
<dbReference type="SMART" id="SM00327">
    <property type="entry name" value="VWA"/>
    <property type="match status" value="1"/>
</dbReference>
<evidence type="ECO:0000256" key="9">
    <source>
        <dbReference type="ARBA" id="ARBA00022837"/>
    </source>
</evidence>
<keyword evidence="6" id="KW-0963">Cytoplasm</keyword>
<dbReference type="SUPFAM" id="SSF53300">
    <property type="entry name" value="vWA-like"/>
    <property type="match status" value="1"/>
</dbReference>
<dbReference type="Pfam" id="PF07002">
    <property type="entry name" value="Copine"/>
    <property type="match status" value="1"/>
</dbReference>
<name>A0A8D0P0S2_PIG</name>
<feature type="domain" description="C2" evidence="12">
    <location>
        <begin position="90"/>
        <end position="247"/>
    </location>
</feature>
<evidence type="ECO:0000256" key="3">
    <source>
        <dbReference type="ARBA" id="ARBA00004496"/>
    </source>
</evidence>
<dbReference type="InterPro" id="IPR045052">
    <property type="entry name" value="Copine"/>
</dbReference>
<evidence type="ECO:0000256" key="2">
    <source>
        <dbReference type="ARBA" id="ARBA00004236"/>
    </source>
</evidence>
<reference evidence="13" key="1">
    <citation type="submission" date="2025-05" db="UniProtKB">
        <authorList>
            <consortium name="Ensembl"/>
        </authorList>
    </citation>
    <scope>IDENTIFICATION</scope>
</reference>
<dbReference type="CDD" id="cd04047">
    <property type="entry name" value="C2B_Copine"/>
    <property type="match status" value="1"/>
</dbReference>
<evidence type="ECO:0000256" key="4">
    <source>
        <dbReference type="ARBA" id="ARBA00009048"/>
    </source>
</evidence>
<sequence>MRDWGRQLDHTPITSESNRVVPLSPASSCFLQDLFGKSDPFLEFYKPGDDGKWMLVHRTEVGAWSSRGSLSQRACPASPLRSHSAGSFLLPWEQPPSLWPAQDDDSPGWRWAVTVLQCTGKPMMAPEGLVPSLPQGCALPSLEAWLWLSLPCRCSVPLDWPSPRALLAPHLSSPLPLTVLQVIKYTLDPVWKPFTVPLVSLCDGDMEKPIQVMCYDYDNDGGHDFIGEFQTSVSQMCEARDGVPREFECINPKKQRKKKNYKNSGIIILRSCKINRDYSFLDYILGGCQLMFTVGIDFTASNGNPLDPSSLHYINPMGTNEYLSAIWAVGQIIQDYDSDKMFPALGFGAQLPPDWKVSHEFAINFNPTNPFCSGVDGIAQAYSACLPHIRFYGPTNFSPIINHVARFAAQATQQKTATQYFILLIITDGVISDMEETRHAVVQASRLPMSIIIVGVGNADFAAMEFLDGDSRTLRSHTGEEAARDIVQFVPFREFRNVSGGRAGEGWFQDLDDHPQSSRMSTGTACPVRGCSTLSPVDYTRLGAYHVPGAMPGPAPAEATVTAV</sequence>